<dbReference type="AlphaFoldDB" id="Q98MQ2"/>
<evidence type="ECO:0000313" key="2">
    <source>
        <dbReference type="Proteomes" id="UP000000552"/>
    </source>
</evidence>
<dbReference type="EMBL" id="BA000012">
    <property type="protein sequence ID" value="BAB48061.1"/>
    <property type="molecule type" value="Genomic_DNA"/>
</dbReference>
<name>Q98MQ2_RHILO</name>
<dbReference type="RefSeq" id="WP_010909417.1">
    <property type="nucleotide sequence ID" value="NC_002678.2"/>
</dbReference>
<reference evidence="1 2" key="1">
    <citation type="journal article" date="2000" name="DNA Res.">
        <title>Complete genome structure of the nitrogen-fixing symbiotic bacterium Mesorhizobium loti.</title>
        <authorList>
            <person name="Kaneko T."/>
            <person name="Nakamura Y."/>
            <person name="Sato S."/>
            <person name="Asamizu E."/>
            <person name="Kato T."/>
            <person name="Sasamoto S."/>
            <person name="Watanabe A."/>
            <person name="Idesawa K."/>
            <person name="Ishikawa A."/>
            <person name="Kawashima K."/>
            <person name="Kimura T."/>
            <person name="Kishida Y."/>
            <person name="Kiyokawa C."/>
            <person name="Kohara M."/>
            <person name="Matsumoto M."/>
            <person name="Matsuno A."/>
            <person name="Mochizuki Y."/>
            <person name="Nakayama S."/>
            <person name="Nakazaki N."/>
            <person name="Shimpo S."/>
            <person name="Sugimoto M."/>
            <person name="Takeuchi C."/>
            <person name="Yamada M."/>
            <person name="Tabata S."/>
        </authorList>
    </citation>
    <scope>NUCLEOTIDE SEQUENCE [LARGE SCALE GENOMIC DNA]</scope>
    <source>
        <strain evidence="2">LMG 29417 / CECT 9101 / MAFF 303099</strain>
    </source>
</reference>
<organism evidence="1 2">
    <name type="scientific">Mesorhizobium japonicum (strain LMG 29417 / CECT 9101 / MAFF 303099)</name>
    <name type="common">Mesorhizobium loti (strain MAFF 303099)</name>
    <dbReference type="NCBI Taxonomy" id="266835"/>
    <lineage>
        <taxon>Bacteria</taxon>
        <taxon>Pseudomonadati</taxon>
        <taxon>Pseudomonadota</taxon>
        <taxon>Alphaproteobacteria</taxon>
        <taxon>Hyphomicrobiales</taxon>
        <taxon>Phyllobacteriaceae</taxon>
        <taxon>Mesorhizobium</taxon>
    </lineage>
</organism>
<dbReference type="HOGENOM" id="CLU_1022607_0_0_5"/>
<accession>Q98MQ2</accession>
<protein>
    <submittedName>
        <fullName evidence="1">Mll0482 protein</fullName>
    </submittedName>
</protein>
<dbReference type="Proteomes" id="UP000000552">
    <property type="component" value="Chromosome"/>
</dbReference>
<sequence length="272" mass="29786">MIKDFKRIDGASSRGSLFQWNYNGSVISAFWPNEYSTMSPDIDAAASALNNGVLAAGNAVIGAAERLKRTDEIRDVSLEAIARYVAAPFRYLRDRAIDERNSVGISRNSLAQPIQIPNPTPFSIAADSLERQEVRRMLDGFDQIGEAFDWVMQSPGITVLNAVAPSIDLTIFSKDQQLAGLIVEEFAIRKWARTIDNPSNDNLATAANPLKNKMSDDLVRDLAKARLDGLKLREQAVSDAEKLLLAVIAFASQAGNLTPDEAFKMLMGQKVA</sequence>
<dbReference type="KEGG" id="mlo:mll0482"/>
<gene>
    <name evidence="1" type="ordered locus">mll0482</name>
</gene>
<evidence type="ECO:0000313" key="1">
    <source>
        <dbReference type="EMBL" id="BAB48061.1"/>
    </source>
</evidence>
<proteinExistence type="predicted"/>